<dbReference type="GO" id="GO:0005992">
    <property type="term" value="P:trehalose biosynthetic process"/>
    <property type="evidence" value="ECO:0007669"/>
    <property type="project" value="InterPro"/>
</dbReference>
<dbReference type="NCBIfam" id="NF011071">
    <property type="entry name" value="PRK14501.1"/>
    <property type="match status" value="1"/>
</dbReference>
<evidence type="ECO:0000313" key="6">
    <source>
        <dbReference type="Proteomes" id="UP001071230"/>
    </source>
</evidence>
<proteinExistence type="inferred from homology"/>
<accession>A0A8S0Y270</accession>
<dbReference type="InterPro" id="IPR023214">
    <property type="entry name" value="HAD_sf"/>
</dbReference>
<dbReference type="Gene3D" id="3.40.50.1000">
    <property type="entry name" value="HAD superfamily/HAD-like"/>
    <property type="match status" value="1"/>
</dbReference>
<dbReference type="SUPFAM" id="SSF53756">
    <property type="entry name" value="UDP-Glycosyltransferase/glycogen phosphorylase"/>
    <property type="match status" value="1"/>
</dbReference>
<dbReference type="Gene3D" id="3.40.50.2000">
    <property type="entry name" value="Glycogen Phosphorylase B"/>
    <property type="match status" value="2"/>
</dbReference>
<dbReference type="InterPro" id="IPR006379">
    <property type="entry name" value="HAD-SF_hydro_IIB"/>
</dbReference>
<dbReference type="AlphaFoldDB" id="A0A8S0Y270"/>
<protein>
    <submittedName>
        <fullName evidence="5">Alpha,alpha-trehalose-phosphate synthase [UDP-forming] A</fullName>
        <ecNumber evidence="5">2.4.1.15</ecNumber>
    </submittedName>
    <submittedName>
        <fullName evidence="4">Glycosyltransferase family 20</fullName>
    </submittedName>
</protein>
<comment type="similarity">
    <text evidence="2">Belongs to the glycosyltransferase 20 family.</text>
</comment>
<organism evidence="4">
    <name type="scientific">Acididesulfobacillus acetoxydans</name>
    <dbReference type="NCBI Taxonomy" id="1561005"/>
    <lineage>
        <taxon>Bacteria</taxon>
        <taxon>Bacillati</taxon>
        <taxon>Bacillota</taxon>
        <taxon>Clostridia</taxon>
        <taxon>Eubacteriales</taxon>
        <taxon>Peptococcaceae</taxon>
        <taxon>Acididesulfobacillus</taxon>
    </lineage>
</organism>
<dbReference type="Pfam" id="PF02358">
    <property type="entry name" value="Trehalose_PPase"/>
    <property type="match status" value="1"/>
</dbReference>
<dbReference type="PANTHER" id="PTHR10788:SF106">
    <property type="entry name" value="BCDNA.GH08860"/>
    <property type="match status" value="1"/>
</dbReference>
<dbReference type="Gene3D" id="3.30.70.1020">
    <property type="entry name" value="Trehalose-6-phosphate phosphatase related protein, domain 2"/>
    <property type="match status" value="1"/>
</dbReference>
<keyword evidence="6" id="KW-1185">Reference proteome</keyword>
<keyword evidence="5" id="KW-0808">Transferase</keyword>
<reference evidence="5" key="1">
    <citation type="submission" date="2014-11" db="EMBL/GenBank/DDBJ databases">
        <authorList>
            <person name="Hornung B.V."/>
        </authorList>
    </citation>
    <scope>NUCLEOTIDE SEQUENCE</scope>
    <source>
        <strain evidence="5">INE</strain>
    </source>
</reference>
<dbReference type="InterPro" id="IPR001830">
    <property type="entry name" value="Glyco_trans_20"/>
</dbReference>
<evidence type="ECO:0000256" key="3">
    <source>
        <dbReference type="SAM" id="MobiDB-lite"/>
    </source>
</evidence>
<dbReference type="GO" id="GO:0004805">
    <property type="term" value="F:trehalose-phosphatase activity"/>
    <property type="evidence" value="ECO:0007669"/>
    <property type="project" value="TreeGrafter"/>
</dbReference>
<dbReference type="GO" id="GO:0005829">
    <property type="term" value="C:cytosol"/>
    <property type="evidence" value="ECO:0007669"/>
    <property type="project" value="TreeGrafter"/>
</dbReference>
<evidence type="ECO:0000256" key="1">
    <source>
        <dbReference type="ARBA" id="ARBA00006330"/>
    </source>
</evidence>
<dbReference type="Proteomes" id="UP001071230">
    <property type="component" value="Unassembled WGS sequence"/>
</dbReference>
<gene>
    <name evidence="4" type="ORF">DEACI_1038</name>
    <name evidence="5" type="ORF">DEACI_2379</name>
</gene>
<evidence type="ECO:0000256" key="2">
    <source>
        <dbReference type="ARBA" id="ARBA00008799"/>
    </source>
</evidence>
<dbReference type="InterPro" id="IPR036412">
    <property type="entry name" value="HAD-like_sf"/>
</dbReference>
<feature type="region of interest" description="Disordered" evidence="3">
    <location>
        <begin position="746"/>
        <end position="765"/>
    </location>
</feature>
<dbReference type="RefSeq" id="WP_240984069.1">
    <property type="nucleotide sequence ID" value="NZ_CDGJ01000068.1"/>
</dbReference>
<reference evidence="4" key="2">
    <citation type="submission" date="2020-01" db="EMBL/GenBank/DDBJ databases">
        <authorList>
            <person name="Hornung B."/>
        </authorList>
    </citation>
    <scope>NUCLEOTIDE SEQUENCE</scope>
    <source>
        <strain evidence="4">PacBioINE</strain>
    </source>
</reference>
<comment type="similarity">
    <text evidence="1">In the C-terminal section; belongs to the trehalose phosphatase family.</text>
</comment>
<dbReference type="GO" id="GO:0003825">
    <property type="term" value="F:alpha,alpha-trehalose-phosphate synthase (UDP-forming) activity"/>
    <property type="evidence" value="ECO:0007669"/>
    <property type="project" value="UniProtKB-EC"/>
</dbReference>
<dbReference type="CDD" id="cd01627">
    <property type="entry name" value="HAD_TPP"/>
    <property type="match status" value="1"/>
</dbReference>
<name>A0A8S0Y270_9FIRM</name>
<dbReference type="EC" id="2.4.1.15" evidence="5"/>
<dbReference type="CDD" id="cd03788">
    <property type="entry name" value="GT20_TPS"/>
    <property type="match status" value="1"/>
</dbReference>
<dbReference type="EMBL" id="LR746496">
    <property type="protein sequence ID" value="CAA7600385.1"/>
    <property type="molecule type" value="Genomic_DNA"/>
</dbReference>
<evidence type="ECO:0000313" key="5">
    <source>
        <dbReference type="EMBL" id="CEJ07907.1"/>
    </source>
</evidence>
<dbReference type="EMBL" id="CDGJ01000068">
    <property type="protein sequence ID" value="CEJ07907.1"/>
    <property type="molecule type" value="Genomic_DNA"/>
</dbReference>
<dbReference type="KEGG" id="aacx:DEACI_1038"/>
<dbReference type="SUPFAM" id="SSF56784">
    <property type="entry name" value="HAD-like"/>
    <property type="match status" value="1"/>
</dbReference>
<sequence length="765" mass="85930">MRLLVVSNRLPVNVSVADGQVRFTQSTGGLVSGLSSYLDSLGGSVSGDVEYVWIGWPGLTVPESLQEEVTSRLHADFRAHPVFLTEEAMDKFYHGFCNEIIWPLFHYFPSYAKYESDYWQNYREVNGLFRDAVLAVAEPGDIIWVHDYHLMLLPKLLSEELPETPVGFFLHIPFPSYEIFRLLPTDWGNKILKGLLGSRLIGFHTQDYTQHFLDCVRIQLGLDVVEGWIRDLGHPVQAASFPMGIDFARFNSPAGLADVEKYQASLDPILGGLKTVLSIDRLDYSKGIVHRLRGYALFLEKYPEWLGKVVLLLIVVPSRIGVGHYRLLKREIDETVGRINGRFGKIGWTPIIYQYKFLPFEPLLAMYRSSDVALITPLRDGMNLIAKEYISARADRTGVLILSHLAGAVKEASEALIINPNSPEEIAAALKEALMMPAEEQIRRNTLMQERFRSHNVVQWSGNFLQRLLPEAGVSVGESGRSPGPDILESRPHGLNQSAKAKLFQNYARARRRLILLDYDGTLVPLAAKPELAIPEAEVAETLSGLTSVPGNDVVVVSGRERTLLDEWFGGRGLSLVAEHGIWAKEKGADAWRLTSDYSNVWQSKIKPVLLGLSQRLPGTFVEEKEYGLAWHYRMARPKEAENLILKVGKTLQHLAERWQLELLQGNRVIEVIPKGVDKGKAALEWLQRVNYDFVMAIGDDETDERMFRILPAWAYSVKVGEGHSLARFAVAGPAEVLALLRSLEPERSEESQTPQKMQPEAGTF</sequence>
<dbReference type="PANTHER" id="PTHR10788">
    <property type="entry name" value="TREHALOSE-6-PHOSPHATE SYNTHASE"/>
    <property type="match status" value="1"/>
</dbReference>
<dbReference type="Pfam" id="PF00982">
    <property type="entry name" value="Glyco_transf_20"/>
    <property type="match status" value="1"/>
</dbReference>
<dbReference type="InterPro" id="IPR003337">
    <property type="entry name" value="Trehalose_PPase"/>
</dbReference>
<dbReference type="Proteomes" id="UP000836597">
    <property type="component" value="Chromosome"/>
</dbReference>
<dbReference type="NCBIfam" id="TIGR00685">
    <property type="entry name" value="T6PP"/>
    <property type="match status" value="1"/>
</dbReference>
<dbReference type="NCBIfam" id="TIGR01484">
    <property type="entry name" value="HAD-SF-IIB"/>
    <property type="match status" value="1"/>
</dbReference>
<evidence type="ECO:0000313" key="4">
    <source>
        <dbReference type="EMBL" id="CAA7600385.1"/>
    </source>
</evidence>
<keyword evidence="5" id="KW-0328">Glycosyltransferase</keyword>